<reference evidence="8" key="1">
    <citation type="submission" date="2017-08" db="EMBL/GenBank/DDBJ databases">
        <title>Direct submision.</title>
        <authorList>
            <person name="Kim S.-J."/>
            <person name="Rhee S.-K."/>
        </authorList>
    </citation>
    <scope>NUCLEOTIDE SEQUENCE [LARGE SCALE GENOMIC DNA]</scope>
    <source>
        <strain evidence="8">GI5</strain>
    </source>
</reference>
<evidence type="ECO:0000256" key="2">
    <source>
        <dbReference type="ARBA" id="ARBA00022692"/>
    </source>
</evidence>
<feature type="transmembrane region" description="Helical" evidence="5">
    <location>
        <begin position="161"/>
        <end position="179"/>
    </location>
</feature>
<dbReference type="Gene3D" id="1.10.287.1260">
    <property type="match status" value="1"/>
</dbReference>
<accession>A0A2K9LNG4</accession>
<dbReference type="GO" id="GO:0008381">
    <property type="term" value="F:mechanosensitive monoatomic ion channel activity"/>
    <property type="evidence" value="ECO:0007669"/>
    <property type="project" value="InterPro"/>
</dbReference>
<gene>
    <name evidence="7" type="ORF">Kalk_15910</name>
</gene>
<dbReference type="InterPro" id="IPR023408">
    <property type="entry name" value="MscS_beta-dom_sf"/>
</dbReference>
<comment type="caution">
    <text evidence="5">Lacks conserved residue(s) required for the propagation of feature annotation.</text>
</comment>
<comment type="subcellular location">
    <subcellularLocation>
        <location evidence="5">Cell inner membrane</location>
        <topology evidence="5">Multi-pass membrane protein</topology>
    </subcellularLocation>
    <subcellularLocation>
        <location evidence="1">Membrane</location>
    </subcellularLocation>
</comment>
<feature type="transmembrane region" description="Helical" evidence="5">
    <location>
        <begin position="83"/>
        <end position="104"/>
    </location>
</feature>
<feature type="domain" description="Mechanosensitive ion channel MscS" evidence="6">
    <location>
        <begin position="214"/>
        <end position="271"/>
    </location>
</feature>
<dbReference type="SUPFAM" id="SSF50182">
    <property type="entry name" value="Sm-like ribonucleoproteins"/>
    <property type="match status" value="1"/>
</dbReference>
<keyword evidence="5" id="KW-0813">Transport</keyword>
<dbReference type="AlphaFoldDB" id="A0A2K9LNG4"/>
<keyword evidence="2 5" id="KW-0812">Transmembrane</keyword>
<dbReference type="InterPro" id="IPR010920">
    <property type="entry name" value="LSM_dom_sf"/>
</dbReference>
<keyword evidence="3 5" id="KW-1133">Transmembrane helix</keyword>
<name>A0A2K9LNG4_9GAMM</name>
<dbReference type="Proteomes" id="UP000235116">
    <property type="component" value="Chromosome"/>
</dbReference>
<dbReference type="PANTHER" id="PTHR30221:SF1">
    <property type="entry name" value="SMALL-CONDUCTANCE MECHANOSENSITIVE CHANNEL"/>
    <property type="match status" value="1"/>
</dbReference>
<evidence type="ECO:0000256" key="4">
    <source>
        <dbReference type="ARBA" id="ARBA00023136"/>
    </source>
</evidence>
<dbReference type="Gene3D" id="2.30.30.60">
    <property type="match status" value="1"/>
</dbReference>
<dbReference type="Pfam" id="PF05552">
    <property type="entry name" value="MS_channel_1st_1"/>
    <property type="match status" value="2"/>
</dbReference>
<evidence type="ECO:0000259" key="6">
    <source>
        <dbReference type="Pfam" id="PF00924"/>
    </source>
</evidence>
<comment type="function">
    <text evidence="5">Mechanosensitive channel that participates in the regulation of osmotic pressure changes within the cell, opening in response to stretch forces in the membrane lipid bilayer, without the need for other proteins. Contributes to normal resistance to hypoosmotic shock. Forms an ion channel of 1.0 nanosiemens conductance with a slight preference for anions.</text>
</comment>
<keyword evidence="5" id="KW-1003">Cell membrane</keyword>
<dbReference type="Pfam" id="PF00924">
    <property type="entry name" value="MS_channel_2nd"/>
    <property type="match status" value="1"/>
</dbReference>
<dbReference type="GO" id="GO:0005886">
    <property type="term" value="C:plasma membrane"/>
    <property type="evidence" value="ECO:0007669"/>
    <property type="project" value="UniProtKB-SubCell"/>
</dbReference>
<dbReference type="OrthoDB" id="6225269at2"/>
<keyword evidence="4 5" id="KW-0472">Membrane</keyword>
<keyword evidence="5" id="KW-0407">Ion channel</keyword>
<dbReference type="EMBL" id="CP022684">
    <property type="protein sequence ID" value="AUM13822.1"/>
    <property type="molecule type" value="Genomic_DNA"/>
</dbReference>
<keyword evidence="8" id="KW-1185">Reference proteome</keyword>
<dbReference type="KEGG" id="kak:Kalk_15910"/>
<evidence type="ECO:0000313" key="8">
    <source>
        <dbReference type="Proteomes" id="UP000235116"/>
    </source>
</evidence>
<feature type="transmembrane region" description="Helical" evidence="5">
    <location>
        <begin position="185"/>
        <end position="207"/>
    </location>
</feature>
<protein>
    <recommendedName>
        <fullName evidence="5">Small-conductance mechanosensitive channel</fullName>
    </recommendedName>
</protein>
<keyword evidence="5" id="KW-0997">Cell inner membrane</keyword>
<evidence type="ECO:0000256" key="5">
    <source>
        <dbReference type="RuleBase" id="RU369025"/>
    </source>
</evidence>
<dbReference type="PANTHER" id="PTHR30221">
    <property type="entry name" value="SMALL-CONDUCTANCE MECHANOSENSITIVE CHANNEL"/>
    <property type="match status" value="1"/>
</dbReference>
<dbReference type="InterPro" id="IPR045275">
    <property type="entry name" value="MscS_archaea/bacteria_type"/>
</dbReference>
<feature type="transmembrane region" description="Helical" evidence="5">
    <location>
        <begin position="24"/>
        <end position="45"/>
    </location>
</feature>
<dbReference type="InterPro" id="IPR006685">
    <property type="entry name" value="MscS_channel_2nd"/>
</dbReference>
<evidence type="ECO:0000313" key="7">
    <source>
        <dbReference type="EMBL" id="AUM13822.1"/>
    </source>
</evidence>
<proteinExistence type="inferred from homology"/>
<comment type="subunit">
    <text evidence="5">Homoheptamer.</text>
</comment>
<keyword evidence="5" id="KW-0406">Ion transport</keyword>
<dbReference type="InterPro" id="IPR008910">
    <property type="entry name" value="MSC_TM_helix"/>
</dbReference>
<organism evidence="7 8">
    <name type="scientific">Ketobacter alkanivorans</name>
    <dbReference type="NCBI Taxonomy" id="1917421"/>
    <lineage>
        <taxon>Bacteria</taxon>
        <taxon>Pseudomonadati</taxon>
        <taxon>Pseudomonadota</taxon>
        <taxon>Gammaproteobacteria</taxon>
        <taxon>Pseudomonadales</taxon>
        <taxon>Ketobacteraceae</taxon>
        <taxon>Ketobacter</taxon>
    </lineage>
</organism>
<dbReference type="RefSeq" id="WP_101895197.1">
    <property type="nucleotide sequence ID" value="NZ_CP022684.1"/>
</dbReference>
<evidence type="ECO:0000256" key="1">
    <source>
        <dbReference type="ARBA" id="ARBA00004370"/>
    </source>
</evidence>
<feature type="transmembrane region" description="Helical" evidence="5">
    <location>
        <begin position="116"/>
        <end position="140"/>
    </location>
</feature>
<comment type="similarity">
    <text evidence="5">Belongs to the MscS (TC 1.A.23) family.</text>
</comment>
<sequence>MDIELWTQNIVNATASFWNKIAAFLPNLAATIVILVVGIVLAKLLSRWSGKLLAKIGIDALCQRIGITESMAKAGMEKAPSDLLAKFIYFFILLVVTLSAAETLGLERITAILDDFVLYLPKVLGALFVILVGMFIAHVVKQSIHAAVDKMGMDYASSVSRLAQIIIFITTFSLAVGQLEIETQMLNIVFAIVLGCLGGAAAISLGLGTRAVSNNIISGVYVREQLQPGDEVTIGDFTGSVLSVGTVNTILENAEGECLSVPNQQLISRSFKFQSWSEDEG</sequence>
<evidence type="ECO:0000256" key="3">
    <source>
        <dbReference type="ARBA" id="ARBA00022989"/>
    </source>
</evidence>